<organism evidence="5 6">
    <name type="scientific">Branchiostoma belcheri</name>
    <name type="common">Amphioxus</name>
    <dbReference type="NCBI Taxonomy" id="7741"/>
    <lineage>
        <taxon>Eukaryota</taxon>
        <taxon>Metazoa</taxon>
        <taxon>Chordata</taxon>
        <taxon>Cephalochordata</taxon>
        <taxon>Leptocardii</taxon>
        <taxon>Amphioxiformes</taxon>
        <taxon>Branchiostomatidae</taxon>
        <taxon>Branchiostoma</taxon>
    </lineage>
</organism>
<dbReference type="GeneID" id="109487028"/>
<dbReference type="GO" id="GO:0005739">
    <property type="term" value="C:mitochondrion"/>
    <property type="evidence" value="ECO:0007669"/>
    <property type="project" value="TreeGrafter"/>
</dbReference>
<dbReference type="KEGG" id="bbel:109487028"/>
<dbReference type="NCBIfam" id="NF040713">
    <property type="entry name" value="ZapE"/>
    <property type="match status" value="1"/>
</dbReference>
<feature type="region of interest" description="Disordered" evidence="4">
    <location>
        <begin position="69"/>
        <end position="110"/>
    </location>
</feature>
<comment type="similarity">
    <text evidence="1">Belongs to the AFG1 ATPase family.</text>
</comment>
<dbReference type="InterPro" id="IPR005654">
    <property type="entry name" value="ATPase_AFG1-like"/>
</dbReference>
<dbReference type="Gene3D" id="3.40.50.300">
    <property type="entry name" value="P-loop containing nucleotide triphosphate hydrolases"/>
    <property type="match status" value="1"/>
</dbReference>
<evidence type="ECO:0000256" key="2">
    <source>
        <dbReference type="ARBA" id="ARBA00022741"/>
    </source>
</evidence>
<dbReference type="RefSeq" id="XP_019646520.1">
    <property type="nucleotide sequence ID" value="XM_019790961.1"/>
</dbReference>
<dbReference type="GO" id="GO:0005524">
    <property type="term" value="F:ATP binding"/>
    <property type="evidence" value="ECO:0007669"/>
    <property type="project" value="UniProtKB-KW"/>
</dbReference>
<dbReference type="InterPro" id="IPR027417">
    <property type="entry name" value="P-loop_NTPase"/>
</dbReference>
<dbReference type="PANTHER" id="PTHR12169">
    <property type="entry name" value="ATPASE N2B"/>
    <property type="match status" value="1"/>
</dbReference>
<evidence type="ECO:0000313" key="5">
    <source>
        <dbReference type="Proteomes" id="UP000515135"/>
    </source>
</evidence>
<keyword evidence="3" id="KW-0067">ATP-binding</keyword>
<protein>
    <submittedName>
        <fullName evidence="6">ATPase N2B</fullName>
    </submittedName>
</protein>
<evidence type="ECO:0000256" key="1">
    <source>
        <dbReference type="ARBA" id="ARBA00010322"/>
    </source>
</evidence>
<keyword evidence="5" id="KW-1185">Reference proteome</keyword>
<reference evidence="6" key="1">
    <citation type="submission" date="2025-08" db="UniProtKB">
        <authorList>
            <consortium name="RefSeq"/>
        </authorList>
    </citation>
    <scope>IDENTIFICATION</scope>
    <source>
        <tissue evidence="6">Gonad</tissue>
    </source>
</reference>
<gene>
    <name evidence="6" type="primary">LOC109487028</name>
</gene>
<feature type="compositionally biased region" description="Basic and acidic residues" evidence="4">
    <location>
        <begin position="488"/>
        <end position="502"/>
    </location>
</feature>
<feature type="compositionally biased region" description="Basic and acidic residues" evidence="4">
    <location>
        <begin position="83"/>
        <end position="95"/>
    </location>
</feature>
<evidence type="ECO:0000313" key="6">
    <source>
        <dbReference type="RefSeq" id="XP_019646520.1"/>
    </source>
</evidence>
<feature type="region of interest" description="Disordered" evidence="4">
    <location>
        <begin position="458"/>
        <end position="507"/>
    </location>
</feature>
<dbReference type="AlphaFoldDB" id="A0A6P4ZZJ2"/>
<dbReference type="Proteomes" id="UP000515135">
    <property type="component" value="Unplaced"/>
</dbReference>
<keyword evidence="2" id="KW-0547">Nucleotide-binding</keyword>
<dbReference type="OrthoDB" id="548867at2759"/>
<accession>A0A6P4ZZJ2</accession>
<proteinExistence type="inferred from homology"/>
<evidence type="ECO:0000256" key="3">
    <source>
        <dbReference type="ARBA" id="ARBA00022840"/>
    </source>
</evidence>
<name>A0A6P4ZZJ2_BRABE</name>
<dbReference type="PANTHER" id="PTHR12169:SF1">
    <property type="entry name" value="AFG1-LIKE ATPASE"/>
    <property type="match status" value="1"/>
</dbReference>
<dbReference type="GO" id="GO:0016887">
    <property type="term" value="F:ATP hydrolysis activity"/>
    <property type="evidence" value="ECO:0007669"/>
    <property type="project" value="InterPro"/>
</dbReference>
<feature type="compositionally biased region" description="Low complexity" evidence="4">
    <location>
        <begin position="96"/>
        <end position="106"/>
    </location>
</feature>
<dbReference type="FunFam" id="3.40.50.300:FF:004181">
    <property type="entry name" value="Predicted protein"/>
    <property type="match status" value="1"/>
</dbReference>
<dbReference type="SUPFAM" id="SSF52540">
    <property type="entry name" value="P-loop containing nucleoside triphosphate hydrolases"/>
    <property type="match status" value="1"/>
</dbReference>
<sequence length="595" mass="67840">MFCRVLGQSVPTLVRGRRDLLLYFPGQCRLLTSGPLQAYTKALQHQHLLPDDQQQAVVARMQGLYNRLKDYQPPQPEATQDEASEKQADKTKSEGEGSLESSESPPLFRPPPGLYLHGEVGCGKTALLDLFYASAPTEAKRRVHFQSFMLHLYSEINRWSLCTDGLELDQDGPIQTIARQILGDAWLICFDEMQFSDYGTSALLEGLFAHMVADGAVIVATSNRDPHSLGASSFSLENQSKDRQSNLGRLLSESCEIVHIDSGTDYRLLQSVGQQAYFYPISPLNEDMLDQAFKAAVGTEDVTPSSVTVYGRKVKVPISTQSGVARFTFSELCRSPLGPADYLTICNNFSTIFIDHIPQMTIYQKNEARRFLSFIDAAYETRTKIFCTAQARPEDLFLLIPSEGEGREAQAMEMEMIGEMAFDMKLLRGMDARHIPILSGRDEIFSFRRAISRLNEMQSRSYQARPHAPQEFVPYVGTDSERTQSNNRRKEMSQLRRQRELEANPAADKAVPLTPMMKNDWGDWEEEASYTTWSRDVMKKELMDKKRRTMNERDPPKFTEEHFWGFGWWERVLKKRQEKLMKKEAAVDTVTEPRR</sequence>
<evidence type="ECO:0000256" key="4">
    <source>
        <dbReference type="SAM" id="MobiDB-lite"/>
    </source>
</evidence>
<dbReference type="Pfam" id="PF03969">
    <property type="entry name" value="AFG1_ATPase"/>
    <property type="match status" value="1"/>
</dbReference>